<keyword evidence="3" id="KW-0032">Aminotransferase</keyword>
<dbReference type="GO" id="GO:0030170">
    <property type="term" value="F:pyridoxal phosphate binding"/>
    <property type="evidence" value="ECO:0007669"/>
    <property type="project" value="InterPro"/>
</dbReference>
<reference evidence="3 4" key="1">
    <citation type="journal article" date="2019" name="Nat. Microbiol.">
        <title>Mediterranean grassland soil C-N compound turnover is dependent on rainfall and depth, and is mediated by genomically divergent microorganisms.</title>
        <authorList>
            <person name="Diamond S."/>
            <person name="Andeer P.F."/>
            <person name="Li Z."/>
            <person name="Crits-Christoph A."/>
            <person name="Burstein D."/>
            <person name="Anantharaman K."/>
            <person name="Lane K.R."/>
            <person name="Thomas B.C."/>
            <person name="Pan C."/>
            <person name="Northen T.R."/>
            <person name="Banfield J.F."/>
        </authorList>
    </citation>
    <scope>NUCLEOTIDE SEQUENCE [LARGE SCALE GENOMIC DNA]</scope>
    <source>
        <strain evidence="3">WS_3</strain>
    </source>
</reference>
<dbReference type="PANTHER" id="PTHR11986">
    <property type="entry name" value="AMINOTRANSFERASE CLASS III"/>
    <property type="match status" value="1"/>
</dbReference>
<dbReference type="Gene3D" id="3.90.1150.10">
    <property type="entry name" value="Aspartate Aminotransferase, domain 1"/>
    <property type="match status" value="1"/>
</dbReference>
<evidence type="ECO:0000313" key="3">
    <source>
        <dbReference type="EMBL" id="TMQ47420.1"/>
    </source>
</evidence>
<proteinExistence type="predicted"/>
<dbReference type="InterPro" id="IPR005814">
    <property type="entry name" value="Aminotrans_3"/>
</dbReference>
<dbReference type="InterPro" id="IPR015421">
    <property type="entry name" value="PyrdxlP-dep_Trfase_major"/>
</dbReference>
<dbReference type="PANTHER" id="PTHR11986:SF18">
    <property type="entry name" value="ORNITHINE AMINOTRANSFERASE, MITOCHONDRIAL"/>
    <property type="match status" value="1"/>
</dbReference>
<name>A0A538S7T5_UNCEI</name>
<dbReference type="InterPro" id="IPR050103">
    <property type="entry name" value="Class-III_PLP-dep_AT"/>
</dbReference>
<comment type="cofactor">
    <cofactor evidence="1">
        <name>pyridoxal 5'-phosphate</name>
        <dbReference type="ChEBI" id="CHEBI:597326"/>
    </cofactor>
</comment>
<dbReference type="UniPathway" id="UPA00098">
    <property type="reaction ID" value="UER00358"/>
</dbReference>
<dbReference type="Proteomes" id="UP000320184">
    <property type="component" value="Unassembled WGS sequence"/>
</dbReference>
<organism evidence="3 4">
    <name type="scientific">Eiseniibacteriota bacterium</name>
    <dbReference type="NCBI Taxonomy" id="2212470"/>
    <lineage>
        <taxon>Bacteria</taxon>
        <taxon>Candidatus Eiseniibacteriota</taxon>
    </lineage>
</organism>
<dbReference type="AlphaFoldDB" id="A0A538S7T5"/>
<dbReference type="Pfam" id="PF00202">
    <property type="entry name" value="Aminotran_3"/>
    <property type="match status" value="1"/>
</dbReference>
<dbReference type="GO" id="GO:0008483">
    <property type="term" value="F:transaminase activity"/>
    <property type="evidence" value="ECO:0007669"/>
    <property type="project" value="UniProtKB-KW"/>
</dbReference>
<dbReference type="GO" id="GO:0055129">
    <property type="term" value="P:L-proline biosynthetic process"/>
    <property type="evidence" value="ECO:0007669"/>
    <property type="project" value="UniProtKB-UniPathway"/>
</dbReference>
<protein>
    <submittedName>
        <fullName evidence="3">Aminotransferase class III-fold pyridoxal phosphate-dependent enzyme</fullName>
    </submittedName>
</protein>
<dbReference type="GO" id="GO:0042802">
    <property type="term" value="F:identical protein binding"/>
    <property type="evidence" value="ECO:0007669"/>
    <property type="project" value="TreeGrafter"/>
</dbReference>
<dbReference type="SUPFAM" id="SSF53383">
    <property type="entry name" value="PLP-dependent transferases"/>
    <property type="match status" value="1"/>
</dbReference>
<evidence type="ECO:0000256" key="2">
    <source>
        <dbReference type="ARBA" id="ARBA00022898"/>
    </source>
</evidence>
<keyword evidence="3" id="KW-0808">Transferase</keyword>
<feature type="non-terminal residue" evidence="3">
    <location>
        <position position="234"/>
    </location>
</feature>
<sequence length="234" mass="25751">MGAPAASARSPEELERSFGARNYDSLPVVLVRGRGAHLWDDHGRRYLDLMSAYSAVSHGHCHPRLVAALSRQAQTLAVTSRAYYNTRLPLFLERLCRLTGQDQALPTNTGLEAVETALKAARKWAYKVKGVPEDSAEIIACSGNFHGRSIAIVAMSTERQYRDGFGPFPRGFKLVPFGDAKAFERAITASTAAFLVEPIQGEQGIIVPPRGYLAECERICRRHNVLLIADEVQT</sequence>
<comment type="caution">
    <text evidence="3">The sequence shown here is derived from an EMBL/GenBank/DDBJ whole genome shotgun (WGS) entry which is preliminary data.</text>
</comment>
<keyword evidence="2" id="KW-0663">Pyridoxal phosphate</keyword>
<gene>
    <name evidence="3" type="ORF">E6K73_13685</name>
</gene>
<dbReference type="EMBL" id="VBOT01000185">
    <property type="protein sequence ID" value="TMQ47420.1"/>
    <property type="molecule type" value="Genomic_DNA"/>
</dbReference>
<evidence type="ECO:0000256" key="1">
    <source>
        <dbReference type="ARBA" id="ARBA00001933"/>
    </source>
</evidence>
<dbReference type="InterPro" id="IPR015424">
    <property type="entry name" value="PyrdxlP-dep_Trfase"/>
</dbReference>
<dbReference type="InterPro" id="IPR015422">
    <property type="entry name" value="PyrdxlP-dep_Trfase_small"/>
</dbReference>
<dbReference type="Gene3D" id="3.40.640.10">
    <property type="entry name" value="Type I PLP-dependent aspartate aminotransferase-like (Major domain)"/>
    <property type="match status" value="1"/>
</dbReference>
<accession>A0A538S7T5</accession>
<evidence type="ECO:0000313" key="4">
    <source>
        <dbReference type="Proteomes" id="UP000320184"/>
    </source>
</evidence>